<dbReference type="PANTHER" id="PTHR31659">
    <property type="entry name" value="PROTEIN: UPF0503-LIKE PROTEIN, PUTATIVE (DUF740)-RELATED"/>
    <property type="match status" value="1"/>
</dbReference>
<reference evidence="3" key="1">
    <citation type="journal article" date="2015" name="Proc. Natl. Acad. Sci. U.S.A.">
        <title>Genome sequencing of adzuki bean (Vigna angularis) provides insight into high starch and low fat accumulation and domestication.</title>
        <authorList>
            <person name="Yang K."/>
            <person name="Tian Z."/>
            <person name="Chen C."/>
            <person name="Luo L."/>
            <person name="Zhao B."/>
            <person name="Wang Z."/>
            <person name="Yu L."/>
            <person name="Li Y."/>
            <person name="Sun Y."/>
            <person name="Li W."/>
            <person name="Chen Y."/>
            <person name="Li Y."/>
            <person name="Zhang Y."/>
            <person name="Ai D."/>
            <person name="Zhao J."/>
            <person name="Shang C."/>
            <person name="Ma Y."/>
            <person name="Wu B."/>
            <person name="Wang M."/>
            <person name="Gao L."/>
            <person name="Sun D."/>
            <person name="Zhang P."/>
            <person name="Guo F."/>
            <person name="Wang W."/>
            <person name="Li Y."/>
            <person name="Wang J."/>
            <person name="Varshney R.K."/>
            <person name="Wang J."/>
            <person name="Ling H.Q."/>
            <person name="Wan P."/>
        </authorList>
    </citation>
    <scope>NUCLEOTIDE SEQUENCE</scope>
    <source>
        <strain evidence="3">cv. Jingnong 6</strain>
    </source>
</reference>
<dbReference type="GO" id="GO:0005886">
    <property type="term" value="C:plasma membrane"/>
    <property type="evidence" value="ECO:0007669"/>
    <property type="project" value="TreeGrafter"/>
</dbReference>
<evidence type="ECO:0000313" key="3">
    <source>
        <dbReference type="Proteomes" id="UP000053144"/>
    </source>
</evidence>
<dbReference type="KEGG" id="var:108332609"/>
<dbReference type="Proteomes" id="UP000053144">
    <property type="component" value="Chromosome 5"/>
</dbReference>
<feature type="compositionally biased region" description="Acidic residues" evidence="1">
    <location>
        <begin position="150"/>
        <end position="160"/>
    </location>
</feature>
<protein>
    <submittedName>
        <fullName evidence="2">Uncharacterized protein</fullName>
    </submittedName>
</protein>
<dbReference type="InterPro" id="IPR008004">
    <property type="entry name" value="OCTOPUS-like"/>
</dbReference>
<evidence type="ECO:0000313" key="2">
    <source>
        <dbReference type="EMBL" id="KOM42697.1"/>
    </source>
</evidence>
<dbReference type="PANTHER" id="PTHR31659:SF9">
    <property type="entry name" value="PROTEIN: UPF0503-LIKE PROTEIN, PUTATIVE (DUF740)-RELATED"/>
    <property type="match status" value="1"/>
</dbReference>
<proteinExistence type="predicted"/>
<dbReference type="STRING" id="3914.A0A0L9UJG1"/>
<name>A0A0L9UJG1_PHAAN</name>
<feature type="region of interest" description="Disordered" evidence="1">
    <location>
        <begin position="146"/>
        <end position="219"/>
    </location>
</feature>
<dbReference type="AlphaFoldDB" id="A0A0L9UJG1"/>
<organism evidence="2 3">
    <name type="scientific">Phaseolus angularis</name>
    <name type="common">Azuki bean</name>
    <name type="synonym">Vigna angularis</name>
    <dbReference type="NCBI Taxonomy" id="3914"/>
    <lineage>
        <taxon>Eukaryota</taxon>
        <taxon>Viridiplantae</taxon>
        <taxon>Streptophyta</taxon>
        <taxon>Embryophyta</taxon>
        <taxon>Tracheophyta</taxon>
        <taxon>Spermatophyta</taxon>
        <taxon>Magnoliopsida</taxon>
        <taxon>eudicotyledons</taxon>
        <taxon>Gunneridae</taxon>
        <taxon>Pentapetalae</taxon>
        <taxon>rosids</taxon>
        <taxon>fabids</taxon>
        <taxon>Fabales</taxon>
        <taxon>Fabaceae</taxon>
        <taxon>Papilionoideae</taxon>
        <taxon>50 kb inversion clade</taxon>
        <taxon>NPAAA clade</taxon>
        <taxon>indigoferoid/millettioid clade</taxon>
        <taxon>Phaseoleae</taxon>
        <taxon>Vigna</taxon>
    </lineage>
</organism>
<sequence>MKDHIDLDSSQAKQQKTRDFKDLAGSFFAAASVFSKKLQKWRQKQKAKKRRNGALPVEKLIGRQFQDTQSKIADYGFGRQSCDTDPRFSLDAGRFSLDAGQFSLDVGRMSFDDPRYLLGRSNFPRMPTMMSVVEDAPVQHVMRTDTQIPVEEEPVNDDEGVPGGNAQTKEYYSDSSSRRRKSLDRSNSVRKSVSLEVDELTNNGRGGANGNGNLNGNVNANAKMAPSGVDYVHGVRMGFNERKFGSNSMWE</sequence>
<evidence type="ECO:0000256" key="1">
    <source>
        <dbReference type="SAM" id="MobiDB-lite"/>
    </source>
</evidence>
<dbReference type="EMBL" id="CM003375">
    <property type="protein sequence ID" value="KOM42697.1"/>
    <property type="molecule type" value="Genomic_DNA"/>
</dbReference>
<gene>
    <name evidence="2" type="ORF">LR48_Vigan05g030100</name>
</gene>
<dbReference type="Pfam" id="PF05340">
    <property type="entry name" value="DUF740"/>
    <property type="match status" value="1"/>
</dbReference>
<dbReference type="OrthoDB" id="755951at2759"/>
<accession>A0A0L9UJG1</accession>
<dbReference type="Gramene" id="KOM42697">
    <property type="protein sequence ID" value="KOM42697"/>
    <property type="gene ID" value="LR48_Vigan05g030100"/>
</dbReference>